<evidence type="ECO:0000256" key="5">
    <source>
        <dbReference type="ARBA" id="ARBA00023098"/>
    </source>
</evidence>
<sequence length="304" mass="33873">MSAPAPAGAPADTVVNAGASAEAIRHHYDVSDAFYALWLDRSLTYTCALWGEDGDPAETLERAQERKLDHLITGARATGARRVLDVGCGWGSMLRRLTQAHGVGHAVGVTLSESQAAWYRRGPAERTELLLESWQEHRPEDGGYDAVVSIGAFEHFAAPGLPRAERVAVYREFFDRCAQWLPVGGRLALQTCVKGNNVVMDRRTVADLLFIMKMIFPESEIPAVSEIVEASERTFDIVGMRNDPDHYARTAGVWHERLTARRPEAVEIAGETTVAHYERYLSSSVEHFRNRHLGLSRFVFEKVR</sequence>
<dbReference type="GO" id="GO:0008610">
    <property type="term" value="P:lipid biosynthetic process"/>
    <property type="evidence" value="ECO:0007669"/>
    <property type="project" value="InterPro"/>
</dbReference>
<keyword evidence="5" id="KW-0443">Lipid metabolism</keyword>
<dbReference type="Gene3D" id="3.40.50.150">
    <property type="entry name" value="Vaccinia Virus protein VP39"/>
    <property type="match status" value="1"/>
</dbReference>
<keyword evidence="7" id="KW-1185">Reference proteome</keyword>
<dbReference type="CDD" id="cd02440">
    <property type="entry name" value="AdoMet_MTases"/>
    <property type="match status" value="1"/>
</dbReference>
<evidence type="ECO:0000256" key="1">
    <source>
        <dbReference type="ARBA" id="ARBA00010815"/>
    </source>
</evidence>
<dbReference type="SUPFAM" id="SSF53335">
    <property type="entry name" value="S-adenosyl-L-methionine-dependent methyltransferases"/>
    <property type="match status" value="1"/>
</dbReference>
<dbReference type="InterPro" id="IPR003333">
    <property type="entry name" value="CMAS"/>
</dbReference>
<comment type="similarity">
    <text evidence="1">Belongs to the CFA/CMAS family.</text>
</comment>
<dbReference type="PANTHER" id="PTHR43667">
    <property type="entry name" value="CYCLOPROPANE-FATTY-ACYL-PHOSPHOLIPID SYNTHASE"/>
    <property type="match status" value="1"/>
</dbReference>
<dbReference type="AlphaFoldDB" id="A0A7X6I037"/>
<dbReference type="RefSeq" id="WP_167972152.1">
    <property type="nucleotide sequence ID" value="NZ_BHZG01000106.1"/>
</dbReference>
<dbReference type="PIRSF" id="PIRSF003085">
    <property type="entry name" value="CMAS"/>
    <property type="match status" value="1"/>
</dbReference>
<name>A0A7X6I037_9ACTN</name>
<evidence type="ECO:0000313" key="6">
    <source>
        <dbReference type="EMBL" id="NJQ07288.1"/>
    </source>
</evidence>
<dbReference type="EMBL" id="JAAVJD010000146">
    <property type="protein sequence ID" value="NJQ07288.1"/>
    <property type="molecule type" value="Genomic_DNA"/>
</dbReference>
<evidence type="ECO:0000256" key="4">
    <source>
        <dbReference type="ARBA" id="ARBA00022691"/>
    </source>
</evidence>
<protein>
    <submittedName>
        <fullName evidence="6">Class I SAM-dependent methyltransferase</fullName>
    </submittedName>
</protein>
<gene>
    <name evidence="6" type="ORF">HCN56_17265</name>
</gene>
<comment type="caution">
    <text evidence="6">The sequence shown here is derived from an EMBL/GenBank/DDBJ whole genome shotgun (WGS) entry which is preliminary data.</text>
</comment>
<dbReference type="InterPro" id="IPR029063">
    <property type="entry name" value="SAM-dependent_MTases_sf"/>
</dbReference>
<reference evidence="6 7" key="1">
    <citation type="submission" date="2020-03" db="EMBL/GenBank/DDBJ databases">
        <title>Draft genome of Streptomyces sp. ventii, isolated from the Axial Seamount in the Pacific Ocean, and resequencing of the two type strains Streptomyces lonarensis strain NCL 716 and Streptomyces bohaiensis strain 11A07.</title>
        <authorList>
            <person name="Loughran R.M."/>
            <person name="Pfannmuller K.M."/>
            <person name="Wasson B.J."/>
            <person name="Deadmond M.C."/>
            <person name="Paddock B.E."/>
            <person name="Koyack M.J."/>
            <person name="Gallegos D.A."/>
            <person name="Mitchell E.A."/>
            <person name="Ushijima B."/>
            <person name="Saw J.H."/>
            <person name="Mcphail K.L."/>
            <person name="Videau P."/>
        </authorList>
    </citation>
    <scope>NUCLEOTIDE SEQUENCE [LARGE SCALE GENOMIC DNA]</scope>
    <source>
        <strain evidence="6 7">NCL716</strain>
    </source>
</reference>
<evidence type="ECO:0000256" key="3">
    <source>
        <dbReference type="ARBA" id="ARBA00022679"/>
    </source>
</evidence>
<evidence type="ECO:0000256" key="2">
    <source>
        <dbReference type="ARBA" id="ARBA00022603"/>
    </source>
</evidence>
<evidence type="ECO:0000313" key="7">
    <source>
        <dbReference type="Proteomes" id="UP000578686"/>
    </source>
</evidence>
<accession>A0A7X6I037</accession>
<dbReference type="GO" id="GO:0008168">
    <property type="term" value="F:methyltransferase activity"/>
    <property type="evidence" value="ECO:0007669"/>
    <property type="project" value="UniProtKB-KW"/>
</dbReference>
<dbReference type="InterPro" id="IPR050723">
    <property type="entry name" value="CFA/CMAS"/>
</dbReference>
<dbReference type="Pfam" id="PF02353">
    <property type="entry name" value="CMAS"/>
    <property type="match status" value="1"/>
</dbReference>
<dbReference type="GO" id="GO:0032259">
    <property type="term" value="P:methylation"/>
    <property type="evidence" value="ECO:0007669"/>
    <property type="project" value="UniProtKB-KW"/>
</dbReference>
<dbReference type="Proteomes" id="UP000578686">
    <property type="component" value="Unassembled WGS sequence"/>
</dbReference>
<proteinExistence type="inferred from homology"/>
<keyword evidence="4" id="KW-0949">S-adenosyl-L-methionine</keyword>
<keyword evidence="3 6" id="KW-0808">Transferase</keyword>
<keyword evidence="2 6" id="KW-0489">Methyltransferase</keyword>
<dbReference type="PANTHER" id="PTHR43667:SF1">
    <property type="entry name" value="CYCLOPROPANE-FATTY-ACYL-PHOSPHOLIPID SYNTHASE"/>
    <property type="match status" value="1"/>
</dbReference>
<organism evidence="6 7">
    <name type="scientific">Streptomyces lonarensis</name>
    <dbReference type="NCBI Taxonomy" id="700599"/>
    <lineage>
        <taxon>Bacteria</taxon>
        <taxon>Bacillati</taxon>
        <taxon>Actinomycetota</taxon>
        <taxon>Actinomycetes</taxon>
        <taxon>Kitasatosporales</taxon>
        <taxon>Streptomycetaceae</taxon>
        <taxon>Streptomyces</taxon>
    </lineage>
</organism>